<dbReference type="Pfam" id="PF14214">
    <property type="entry name" value="Helitron_like_N"/>
    <property type="match status" value="1"/>
</dbReference>
<dbReference type="PANTHER" id="PTHR45786">
    <property type="entry name" value="DNA BINDING PROTEIN-LIKE"/>
    <property type="match status" value="1"/>
</dbReference>
<dbReference type="Gene3D" id="3.90.70.80">
    <property type="match status" value="1"/>
</dbReference>
<dbReference type="EMBL" id="JAHWGI010001226">
    <property type="protein sequence ID" value="KAK3925329.1"/>
    <property type="molecule type" value="Genomic_DNA"/>
</dbReference>
<gene>
    <name evidence="2" type="ORF">KUF71_013536</name>
</gene>
<comment type="caution">
    <text evidence="2">The sequence shown here is derived from an EMBL/GenBank/DDBJ whole genome shotgun (WGS) entry which is preliminary data.</text>
</comment>
<evidence type="ECO:0000313" key="2">
    <source>
        <dbReference type="EMBL" id="KAK3925329.1"/>
    </source>
</evidence>
<proteinExistence type="predicted"/>
<accession>A0AAE1HPW9</accession>
<dbReference type="InterPro" id="IPR025476">
    <property type="entry name" value="Helitron_helicase-like"/>
</dbReference>
<protein>
    <submittedName>
        <fullName evidence="2">Protein TIC 214</fullName>
    </submittedName>
</protein>
<sequence length="1020" mass="118318">MLKDIPRKPNGSKFMSWLNFKNWYNRPTPLHKRIRLMVVLQGILRWESCYFGAVLPDFMMRDFGGDACITDPTKYYQYMNKENTFGGQLEIVNFALLFKRRVRIVNVNANTATETNILVSRDNHMWVALKFSGEGKDGTGGHYEPIVQLQDTAGLPLVVLRTEDQCTKTSYTPTEKDQQAKTLTVNSGRFCGTVLKDVPQQSTFYEAFLIAIGDEETLYREAASNVLILVRRIIAAHLCVKAHEYGMTYKTENINETFCSNIMKNNKKVNEIVYAATSNAFRTTVNILNVTNETRSVFRCKDEVRQVDICIIASNYSSIIKLHDKNDMPNFSVIKPVTSPEPKVFLQDLRCIMDRKEYYTLLMGDTIKLYKLPDNRSYIPIRCPSVLITDIRHTFTRAIYYWLLRGGAILPLRVLPRTPIKPKDLRPTNKNKDDEDSAVIPDIDMEIISDNESSLNEDNLDDFEDPNQLFQFPYKPDGGADLPVRIGNTRQPEHIILKRASYKLYNASRANTFMWAATCRGENPATAKPPRFGSPDNRCKYCGARFWSAEMNQTTQYGGDADTRSLCCCCGKNGVLHTTMDSHAHFREPKKPILDLYKGGSVQARNFQRYIRHYNAVFALLHPTVKREVKGPLVGTVYFNGQLMFQNNYCNRSGPNLRRSTAAIYFTDITEAVEKRKYFADYMNALRTDTLTLLENYIRQHNGYYSILKTAREIYEHQQQAAIRNNKKPKDVCVVYNPRPSNVYKGMDRTDFVKFIREDGTALMVPSGSAVVALFQNISPAITYDYVFKMSEEFEQNQILRPMRKDRALVDVLVYPLFHLHGEDPYFHTPHQERAQAVLNTETDDVFEPFPDKFTRFSKLYTYRLMIRDSFNPLIWGRRLFQEYIIQAAIRLEEELLNFFQFNQPRIFADTRGDVQRALQNIAEEEQKEAGRIILLTKRVQGSRRHMRHCFNIATAISRELGDPAFFFTMILDDQNEEIMNELSRIGQRSEYRFFRPDLLSRSMQMRIDQFFNYILRYQV</sequence>
<reference evidence="2" key="2">
    <citation type="journal article" date="2023" name="BMC Genomics">
        <title>Pest status, molecular evolution, and epigenetic factors derived from the genome assembly of Frankliniella fusca, a thysanopteran phytovirus vector.</title>
        <authorList>
            <person name="Catto M.A."/>
            <person name="Labadie P.E."/>
            <person name="Jacobson A.L."/>
            <person name="Kennedy G.G."/>
            <person name="Srinivasan R."/>
            <person name="Hunt B.G."/>
        </authorList>
    </citation>
    <scope>NUCLEOTIDE SEQUENCE</scope>
    <source>
        <strain evidence="2">PL_HMW_Pooled</strain>
    </source>
</reference>
<evidence type="ECO:0000313" key="3">
    <source>
        <dbReference type="Proteomes" id="UP001219518"/>
    </source>
</evidence>
<dbReference type="PANTHER" id="PTHR45786:SF74">
    <property type="entry name" value="ATP-DEPENDENT DNA HELICASE"/>
    <property type="match status" value="1"/>
</dbReference>
<reference evidence="2" key="1">
    <citation type="submission" date="2021-07" db="EMBL/GenBank/DDBJ databases">
        <authorList>
            <person name="Catto M.A."/>
            <person name="Jacobson A."/>
            <person name="Kennedy G."/>
            <person name="Labadie P."/>
            <person name="Hunt B.G."/>
            <person name="Srinivasan R."/>
        </authorList>
    </citation>
    <scope>NUCLEOTIDE SEQUENCE</scope>
    <source>
        <strain evidence="2">PL_HMW_Pooled</strain>
        <tissue evidence="2">Head</tissue>
    </source>
</reference>
<dbReference type="AlphaFoldDB" id="A0AAE1HPW9"/>
<evidence type="ECO:0000259" key="1">
    <source>
        <dbReference type="Pfam" id="PF14214"/>
    </source>
</evidence>
<keyword evidence="3" id="KW-1185">Reference proteome</keyword>
<feature type="domain" description="Helitron helicase-like" evidence="1">
    <location>
        <begin position="861"/>
        <end position="1018"/>
    </location>
</feature>
<organism evidence="2 3">
    <name type="scientific">Frankliniella fusca</name>
    <dbReference type="NCBI Taxonomy" id="407009"/>
    <lineage>
        <taxon>Eukaryota</taxon>
        <taxon>Metazoa</taxon>
        <taxon>Ecdysozoa</taxon>
        <taxon>Arthropoda</taxon>
        <taxon>Hexapoda</taxon>
        <taxon>Insecta</taxon>
        <taxon>Pterygota</taxon>
        <taxon>Neoptera</taxon>
        <taxon>Paraneoptera</taxon>
        <taxon>Thysanoptera</taxon>
        <taxon>Terebrantia</taxon>
        <taxon>Thripoidea</taxon>
        <taxon>Thripidae</taxon>
        <taxon>Frankliniella</taxon>
    </lineage>
</organism>
<dbReference type="Proteomes" id="UP001219518">
    <property type="component" value="Unassembled WGS sequence"/>
</dbReference>
<name>A0AAE1HPW9_9NEOP</name>
<dbReference type="CDD" id="cd22744">
    <property type="entry name" value="OTU"/>
    <property type="match status" value="1"/>
</dbReference>